<comment type="subcellular location">
    <subcellularLocation>
        <location evidence="1">Nucleus</location>
    </subcellularLocation>
</comment>
<feature type="region of interest" description="Disordered" evidence="7">
    <location>
        <begin position="752"/>
        <end position="772"/>
    </location>
</feature>
<name>A0A0D6EP84_SPOSA</name>
<evidence type="ECO:0000256" key="1">
    <source>
        <dbReference type="ARBA" id="ARBA00004123"/>
    </source>
</evidence>
<evidence type="ECO:0000256" key="7">
    <source>
        <dbReference type="SAM" id="MobiDB-lite"/>
    </source>
</evidence>
<dbReference type="PANTHER" id="PTHR23329:SF1">
    <property type="entry name" value="TUFTELIN-INTERACTING PROTEIN 11"/>
    <property type="match status" value="1"/>
</dbReference>
<dbReference type="InterPro" id="IPR022783">
    <property type="entry name" value="GCFC_dom"/>
</dbReference>
<dbReference type="PROSITE" id="PS50174">
    <property type="entry name" value="G_PATCH"/>
    <property type="match status" value="1"/>
</dbReference>
<dbReference type="GO" id="GO:0071008">
    <property type="term" value="C:U2-type post-mRNA release spliceosomal complex"/>
    <property type="evidence" value="ECO:0007669"/>
    <property type="project" value="TreeGrafter"/>
</dbReference>
<dbReference type="Pfam" id="PF12457">
    <property type="entry name" value="TIP_N"/>
    <property type="match status" value="1"/>
</dbReference>
<protein>
    <submittedName>
        <fullName evidence="9">SPOSA6832_03114-mRNA-1:cds</fullName>
    </submittedName>
</protein>
<feature type="compositionally biased region" description="Gly residues" evidence="7">
    <location>
        <begin position="226"/>
        <end position="261"/>
    </location>
</feature>
<dbReference type="InterPro" id="IPR000467">
    <property type="entry name" value="G_patch_dom"/>
</dbReference>
<feature type="region of interest" description="Disordered" evidence="7">
    <location>
        <begin position="273"/>
        <end position="314"/>
    </location>
</feature>
<feature type="region of interest" description="Disordered" evidence="7">
    <location>
        <begin position="487"/>
        <end position="510"/>
    </location>
</feature>
<dbReference type="Proteomes" id="UP000243876">
    <property type="component" value="Unassembled WGS sequence"/>
</dbReference>
<evidence type="ECO:0000256" key="5">
    <source>
        <dbReference type="ARBA" id="ARBA00023187"/>
    </source>
</evidence>
<dbReference type="GO" id="GO:0000390">
    <property type="term" value="P:spliceosomal complex disassembly"/>
    <property type="evidence" value="ECO:0007669"/>
    <property type="project" value="InterPro"/>
</dbReference>
<dbReference type="AlphaFoldDB" id="A0A0D6EP84"/>
<accession>A0A0D6EP84</accession>
<evidence type="ECO:0000259" key="8">
    <source>
        <dbReference type="PROSITE" id="PS50174"/>
    </source>
</evidence>
<dbReference type="InterPro" id="IPR022159">
    <property type="entry name" value="STIP/TFIP11_N"/>
</dbReference>
<dbReference type="Pfam" id="PF01585">
    <property type="entry name" value="G-patch"/>
    <property type="match status" value="1"/>
</dbReference>
<feature type="compositionally biased region" description="Low complexity" evidence="7">
    <location>
        <begin position="333"/>
        <end position="354"/>
    </location>
</feature>
<feature type="compositionally biased region" description="Acidic residues" evidence="7">
    <location>
        <begin position="9"/>
        <end position="34"/>
    </location>
</feature>
<feature type="compositionally biased region" description="Basic and acidic residues" evidence="7">
    <location>
        <begin position="35"/>
        <end position="44"/>
    </location>
</feature>
<dbReference type="EMBL" id="CENE01000014">
    <property type="protein sequence ID" value="CEQ41410.1"/>
    <property type="molecule type" value="Genomic_DNA"/>
</dbReference>
<organism evidence="9 10">
    <name type="scientific">Sporidiobolus salmonicolor</name>
    <name type="common">Yeast-like fungus</name>
    <name type="synonym">Sporobolomyces salmonicolor</name>
    <dbReference type="NCBI Taxonomy" id="5005"/>
    <lineage>
        <taxon>Eukaryota</taxon>
        <taxon>Fungi</taxon>
        <taxon>Dikarya</taxon>
        <taxon>Basidiomycota</taxon>
        <taxon>Pucciniomycotina</taxon>
        <taxon>Microbotryomycetes</taxon>
        <taxon>Sporidiobolales</taxon>
        <taxon>Sporidiobolaceae</taxon>
        <taxon>Sporobolomyces</taxon>
    </lineage>
</organism>
<dbReference type="OrthoDB" id="4822at2759"/>
<dbReference type="PANTHER" id="PTHR23329">
    <property type="entry name" value="TUFTELIN-INTERACTING PROTEIN 11-RELATED"/>
    <property type="match status" value="1"/>
</dbReference>
<evidence type="ECO:0000313" key="10">
    <source>
        <dbReference type="Proteomes" id="UP000243876"/>
    </source>
</evidence>
<feature type="region of interest" description="Disordered" evidence="7">
    <location>
        <begin position="419"/>
        <end position="459"/>
    </location>
</feature>
<keyword evidence="10" id="KW-1185">Reference proteome</keyword>
<evidence type="ECO:0000256" key="2">
    <source>
        <dbReference type="ARBA" id="ARBA00010900"/>
    </source>
</evidence>
<feature type="region of interest" description="Disordered" evidence="7">
    <location>
        <begin position="1037"/>
        <end position="1058"/>
    </location>
</feature>
<feature type="compositionally biased region" description="Basic and acidic residues" evidence="7">
    <location>
        <begin position="444"/>
        <end position="459"/>
    </location>
</feature>
<comment type="similarity">
    <text evidence="2">Belongs to the TFP11/STIP family.</text>
</comment>
<dbReference type="GO" id="GO:0003676">
    <property type="term" value="F:nucleic acid binding"/>
    <property type="evidence" value="ECO:0007669"/>
    <property type="project" value="InterPro"/>
</dbReference>
<keyword evidence="6" id="KW-0539">Nucleus</keyword>
<feature type="compositionally biased region" description="Low complexity" evidence="7">
    <location>
        <begin position="380"/>
        <end position="389"/>
    </location>
</feature>
<evidence type="ECO:0000256" key="3">
    <source>
        <dbReference type="ARBA" id="ARBA00022664"/>
    </source>
</evidence>
<gene>
    <name evidence="9" type="primary">SPOSA6832_03114</name>
</gene>
<feature type="domain" description="G-patch" evidence="8">
    <location>
        <begin position="403"/>
        <end position="451"/>
    </location>
</feature>
<sequence>MARRKQQWMDDEDSSDDSDDNTLDDPDDPFDPDDPDHAAERELFRNPYGAARGRKRTRDQLKDEATYGVWAEADQGPQSRAGGAGLGARTSTGGASKGQRKPDYLKCGSGQSFVAAGSAPSSSKQPPPPVDNLSTALALEPPAEDEEDIAMELASSSASEQSDLGEESDQGGQEQHQDAQDEEELAPVPGLARASPSQDLEQAAQPAEDEMASSLSFAPRGLGSRPRGGGARGGIGSGPRAGIGGGRAGMGAGAAAGIGARGGLGAAPMFAAATAASSTSTVERKPGGADSPMTGAATPRAGLGAGGGGIGARPAPALVDALRAQLAGQVAQSLTPESTASPSLSSVSSSRDASPAPPPSAPSGAGSTRERRSFLPSAPPSAAAKSTKLSKTEALHFASLRSSGSVGLKMLEKMGWSASSGAGLGKEGQGIVTPIGEGQKLRKKGEGIKSGERSKGALAEEARRKGVSIDDLVASEDAVSRAALAEEKATKKHKDAWQSSKPKKDRKSKTEYKTYEEIVAESGGAEYAQQELLVDLSGNAVCLPFARHPTANSHANQQRARQLPTQALSSLPAFGAASADPTRLPELRHNLTLLTSTLSSSLRSLAKEGAGVVQRRQYLAAEEARVRKAVEAQEARIRSLEGVMSVVGRITEREREALELVLAMEAQGREEEGAKALDGFADDFDELLGGFPGEYEELRLDEVVVGAITPICRRLFQTWDPLTRPSLAVSQFKCFRKHFLIDKHAPAPSADENALDIYGSGDGGTTTKKRTDKSTMSPYETLMWTIWLPKVRSAINNSWTPSDPAPAVALFTSWSPVLPSFIRDNILDQLILPKLSSAIADWSPSAFRRGQAPGLHTIVFPWLEHAGEGRMEAVLDEAKRKVRGWLKTGWRAKEGVPQGLDVWKAAFASSDWDTLLLQHVLPALGALLRDQFIVNPRQQNLAPLEATLAWGPLLRGSMLGGLLEQEFFPKWGEALWVWLTGQPNLEQVAEWYKWWKSYFPDDVVALPGVSRGFRKGLDLMNQAMALGEDVKYRLKKPDFRPKHATSTPTPAPVPKKKPTAAATEEISFRSIVEEVAAASNLVFLPTGKVTPQGQALFRVSQGIEGRGGVTVYLEDDVVWVLEKAGGEFEPVSVESMVSRALGNKA</sequence>
<keyword evidence="4" id="KW-0747">Spliceosome</keyword>
<feature type="region of interest" description="Disordered" evidence="7">
    <location>
        <begin position="1"/>
        <end position="261"/>
    </location>
</feature>
<feature type="region of interest" description="Disordered" evidence="7">
    <location>
        <begin position="329"/>
        <end position="391"/>
    </location>
</feature>
<evidence type="ECO:0000256" key="4">
    <source>
        <dbReference type="ARBA" id="ARBA00022728"/>
    </source>
</evidence>
<evidence type="ECO:0000256" key="6">
    <source>
        <dbReference type="ARBA" id="ARBA00023242"/>
    </source>
</evidence>
<dbReference type="InterPro" id="IPR045211">
    <property type="entry name" value="TFP11/STIP/Ntr1"/>
</dbReference>
<proteinExistence type="inferred from homology"/>
<feature type="non-terminal residue" evidence="9">
    <location>
        <position position="1"/>
    </location>
</feature>
<reference evidence="10" key="1">
    <citation type="submission" date="2015-02" db="EMBL/GenBank/DDBJ databases">
        <authorList>
            <person name="Gon?alves P."/>
        </authorList>
    </citation>
    <scope>NUCLEOTIDE SEQUENCE [LARGE SCALE GENOMIC DNA]</scope>
</reference>
<dbReference type="Pfam" id="PF07842">
    <property type="entry name" value="GCFC"/>
    <property type="match status" value="1"/>
</dbReference>
<dbReference type="SMART" id="SM00443">
    <property type="entry name" value="G_patch"/>
    <property type="match status" value="1"/>
</dbReference>
<evidence type="ECO:0000313" key="9">
    <source>
        <dbReference type="EMBL" id="CEQ41410.1"/>
    </source>
</evidence>
<feature type="compositionally biased region" description="Low complexity" evidence="7">
    <location>
        <begin position="115"/>
        <end position="124"/>
    </location>
</feature>
<keyword evidence="5" id="KW-0508">mRNA splicing</keyword>
<keyword evidence="3" id="KW-0507">mRNA processing</keyword>